<name>A0A843VNX9_COLES</name>
<dbReference type="OrthoDB" id="166746at2759"/>
<dbReference type="InterPro" id="IPR056068">
    <property type="entry name" value="EMF2-like_DUF7651"/>
</dbReference>
<sequence length="304" mass="33747">YPTHKPENIRKRNTRLRWFLLECDGLGPRSRSGSTFRLSLRQAKGRSFSLSDPPESPAAARSTLRSLVLTPLLGQGRDSNEGYFLIYTIQLTILLSANMNDEVQLHSLFPLYILLARPVADTAAGEHSAVYRLSRVCILPTFSELGRRDQAEASFIIPEVRRLLTDVRSRNLTVILLSHAKLEGSCIWGKLPLESLLSTPEKYETLRLGQRVEMLSTVDLHSSVLEPTFLDINGCLTFQVPQNFGATSNGVGLSRAAPKGRREVELAAPTPRSTCKTTESPRWGNTPTLKLEVESNGRTAVGFM</sequence>
<dbReference type="PANTHER" id="PTHR22597">
    <property type="entry name" value="POLYCOMB GROUP PROTEIN"/>
    <property type="match status" value="1"/>
</dbReference>
<gene>
    <name evidence="4" type="ORF">Taro_029405</name>
</gene>
<accession>A0A843VNX9</accession>
<keyword evidence="5" id="KW-1185">Reference proteome</keyword>
<reference evidence="4" key="1">
    <citation type="submission" date="2017-07" db="EMBL/GenBank/DDBJ databases">
        <title>Taro Niue Genome Assembly and Annotation.</title>
        <authorList>
            <person name="Atibalentja N."/>
            <person name="Keating K."/>
            <person name="Fields C.J."/>
        </authorList>
    </citation>
    <scope>NUCLEOTIDE SEQUENCE</scope>
    <source>
        <strain evidence="4">Niue_2</strain>
        <tissue evidence="4">Leaf</tissue>
    </source>
</reference>
<protein>
    <recommendedName>
        <fullName evidence="3">DUF7651 domain-containing protein</fullName>
    </recommendedName>
</protein>
<feature type="domain" description="DUF7651" evidence="3">
    <location>
        <begin position="89"/>
        <end position="248"/>
    </location>
</feature>
<dbReference type="GO" id="GO:0031490">
    <property type="term" value="F:chromatin DNA binding"/>
    <property type="evidence" value="ECO:0007669"/>
    <property type="project" value="TreeGrafter"/>
</dbReference>
<evidence type="ECO:0000259" key="3">
    <source>
        <dbReference type="Pfam" id="PF24663"/>
    </source>
</evidence>
<dbReference type="Pfam" id="PF24663">
    <property type="entry name" value="DUF7651"/>
    <property type="match status" value="1"/>
</dbReference>
<evidence type="ECO:0000313" key="5">
    <source>
        <dbReference type="Proteomes" id="UP000652761"/>
    </source>
</evidence>
<dbReference type="Proteomes" id="UP000652761">
    <property type="component" value="Unassembled WGS sequence"/>
</dbReference>
<proteinExistence type="predicted"/>
<keyword evidence="2" id="KW-0804">Transcription</keyword>
<dbReference type="EMBL" id="NMUH01001950">
    <property type="protein sequence ID" value="MQL96716.1"/>
    <property type="molecule type" value="Genomic_DNA"/>
</dbReference>
<evidence type="ECO:0000256" key="1">
    <source>
        <dbReference type="ARBA" id="ARBA00023015"/>
    </source>
</evidence>
<organism evidence="4 5">
    <name type="scientific">Colocasia esculenta</name>
    <name type="common">Wild taro</name>
    <name type="synonym">Arum esculentum</name>
    <dbReference type="NCBI Taxonomy" id="4460"/>
    <lineage>
        <taxon>Eukaryota</taxon>
        <taxon>Viridiplantae</taxon>
        <taxon>Streptophyta</taxon>
        <taxon>Embryophyta</taxon>
        <taxon>Tracheophyta</taxon>
        <taxon>Spermatophyta</taxon>
        <taxon>Magnoliopsida</taxon>
        <taxon>Liliopsida</taxon>
        <taxon>Araceae</taxon>
        <taxon>Aroideae</taxon>
        <taxon>Colocasieae</taxon>
        <taxon>Colocasia</taxon>
    </lineage>
</organism>
<keyword evidence="1" id="KW-0805">Transcription regulation</keyword>
<evidence type="ECO:0000313" key="4">
    <source>
        <dbReference type="EMBL" id="MQL96716.1"/>
    </source>
</evidence>
<dbReference type="AlphaFoldDB" id="A0A843VNX9"/>
<comment type="caution">
    <text evidence="4">The sequence shown here is derived from an EMBL/GenBank/DDBJ whole genome shotgun (WGS) entry which is preliminary data.</text>
</comment>
<feature type="non-terminal residue" evidence="4">
    <location>
        <position position="304"/>
    </location>
</feature>
<dbReference type="GO" id="GO:0005634">
    <property type="term" value="C:nucleus"/>
    <property type="evidence" value="ECO:0007669"/>
    <property type="project" value="UniProtKB-ARBA"/>
</dbReference>
<evidence type="ECO:0000256" key="2">
    <source>
        <dbReference type="ARBA" id="ARBA00023163"/>
    </source>
</evidence>
<dbReference type="PANTHER" id="PTHR22597:SF0">
    <property type="entry name" value="POLYCOMB PROTEIN SUZ12"/>
    <property type="match status" value="1"/>
</dbReference>